<dbReference type="Proteomes" id="UP001549321">
    <property type="component" value="Unassembled WGS sequence"/>
</dbReference>
<proteinExistence type="predicted"/>
<name>A0ABV2QZV0_9HYPH</name>
<keyword evidence="2" id="KW-1185">Reference proteome</keyword>
<accession>A0ABV2QZV0</accession>
<sequence>MRTLMSNQKEAFENHQDMRLYAYPFSGNAGARRRR</sequence>
<evidence type="ECO:0000313" key="2">
    <source>
        <dbReference type="Proteomes" id="UP001549321"/>
    </source>
</evidence>
<organism evidence="1 2">
    <name type="scientific">Kaistia defluvii</name>
    <dbReference type="NCBI Taxonomy" id="410841"/>
    <lineage>
        <taxon>Bacteria</taxon>
        <taxon>Pseudomonadati</taxon>
        <taxon>Pseudomonadota</taxon>
        <taxon>Alphaproteobacteria</taxon>
        <taxon>Hyphomicrobiales</taxon>
        <taxon>Kaistiaceae</taxon>
        <taxon>Kaistia</taxon>
    </lineage>
</organism>
<reference evidence="1 2" key="1">
    <citation type="submission" date="2024-06" db="EMBL/GenBank/DDBJ databases">
        <title>Sorghum-associated microbial communities from plants grown in Nebraska, USA.</title>
        <authorList>
            <person name="Schachtman D."/>
        </authorList>
    </citation>
    <scope>NUCLEOTIDE SEQUENCE [LARGE SCALE GENOMIC DNA]</scope>
    <source>
        <strain evidence="1 2">3207</strain>
    </source>
</reference>
<comment type="caution">
    <text evidence="1">The sequence shown here is derived from an EMBL/GenBank/DDBJ whole genome shotgun (WGS) entry which is preliminary data.</text>
</comment>
<gene>
    <name evidence="1" type="ORF">ABIE08_002464</name>
</gene>
<protein>
    <submittedName>
        <fullName evidence="1">Uncharacterized protein</fullName>
    </submittedName>
</protein>
<dbReference type="EMBL" id="JBEPSM010000001">
    <property type="protein sequence ID" value="MET4634551.1"/>
    <property type="molecule type" value="Genomic_DNA"/>
</dbReference>
<evidence type="ECO:0000313" key="1">
    <source>
        <dbReference type="EMBL" id="MET4634551.1"/>
    </source>
</evidence>